<geneLocation type="plasmid" evidence="1 2">
    <name>p_unnamed2</name>
</geneLocation>
<sequence length="127" mass="14055">MFQPINNVGSQQALENNWNDENAMRKFERATEGASRQRKDEIQANKQRPTSVELRASSKSVEQKNAPGDQDASRASFEASVANKRDKDAQTGQAANVKASNRATRHYLAGGLCLVILIVVIGYPYFI</sequence>
<evidence type="ECO:0000313" key="1">
    <source>
        <dbReference type="EMBL" id="UXN58290.1"/>
    </source>
</evidence>
<protein>
    <submittedName>
        <fullName evidence="1">Uncharacterized protein</fullName>
    </submittedName>
</protein>
<reference evidence="1" key="1">
    <citation type="submission" date="2022-09" db="EMBL/GenBank/DDBJ databases">
        <title>Interaction between co-microsymbionts with complementary sets of symbiotic genes in legume-rhizobium systems.</title>
        <authorList>
            <person name="Safronova V."/>
            <person name="Sazanova A."/>
            <person name="Afonin A."/>
            <person name="Chirak E."/>
        </authorList>
    </citation>
    <scope>NUCLEOTIDE SEQUENCE</scope>
    <source>
        <strain evidence="1">A18/3m</strain>
    </source>
</reference>
<organism evidence="1 2">
    <name type="scientific">Phyllobacterium zundukense</name>
    <dbReference type="NCBI Taxonomy" id="1867719"/>
    <lineage>
        <taxon>Bacteria</taxon>
        <taxon>Pseudomonadati</taxon>
        <taxon>Pseudomonadota</taxon>
        <taxon>Alphaproteobacteria</taxon>
        <taxon>Hyphomicrobiales</taxon>
        <taxon>Phyllobacteriaceae</taxon>
        <taxon>Phyllobacterium</taxon>
    </lineage>
</organism>
<proteinExistence type="predicted"/>
<dbReference type="Proteomes" id="UP001061991">
    <property type="component" value="Plasmid p_unnamed2"/>
</dbReference>
<dbReference type="EMBL" id="CP104971">
    <property type="protein sequence ID" value="UXN58290.1"/>
    <property type="molecule type" value="Genomic_DNA"/>
</dbReference>
<name>A0ACD4CXH3_9HYPH</name>
<gene>
    <name evidence="1" type="ORF">N8E88_05645</name>
</gene>
<keyword evidence="1" id="KW-0614">Plasmid</keyword>
<evidence type="ECO:0000313" key="2">
    <source>
        <dbReference type="Proteomes" id="UP001061991"/>
    </source>
</evidence>
<accession>A0ACD4CXH3</accession>
<keyword evidence="2" id="KW-1185">Reference proteome</keyword>